<evidence type="ECO:0000313" key="7">
    <source>
        <dbReference type="EMBL" id="NJQ01370.1"/>
    </source>
</evidence>
<evidence type="ECO:0000256" key="3">
    <source>
        <dbReference type="ARBA" id="ARBA00022989"/>
    </source>
</evidence>
<keyword evidence="4 5" id="KW-0472">Membrane</keyword>
<accession>A0ABX1BY06</accession>
<evidence type="ECO:0000256" key="2">
    <source>
        <dbReference type="ARBA" id="ARBA00022692"/>
    </source>
</evidence>
<dbReference type="Pfam" id="PF02656">
    <property type="entry name" value="DUF202"/>
    <property type="match status" value="1"/>
</dbReference>
<evidence type="ECO:0000256" key="5">
    <source>
        <dbReference type="SAM" id="Phobius"/>
    </source>
</evidence>
<dbReference type="RefSeq" id="WP_168101978.1">
    <property type="nucleotide sequence ID" value="NZ_JAATEN010000008.1"/>
</dbReference>
<name>A0ABX1BY06_9ACTN</name>
<organism evidence="7 8">
    <name type="scientific">Streptomyces zingiberis</name>
    <dbReference type="NCBI Taxonomy" id="2053010"/>
    <lineage>
        <taxon>Bacteria</taxon>
        <taxon>Bacillati</taxon>
        <taxon>Actinomycetota</taxon>
        <taxon>Actinomycetes</taxon>
        <taxon>Kitasatosporales</taxon>
        <taxon>Streptomycetaceae</taxon>
        <taxon>Streptomyces</taxon>
    </lineage>
</organism>
<keyword evidence="2 5" id="KW-0812">Transmembrane</keyword>
<dbReference type="Proteomes" id="UP000695264">
    <property type="component" value="Unassembled WGS sequence"/>
</dbReference>
<comment type="subcellular location">
    <subcellularLocation>
        <location evidence="1">Endomembrane system</location>
        <topology evidence="1">Multi-pass membrane protein</topology>
    </subcellularLocation>
</comment>
<evidence type="ECO:0000256" key="4">
    <source>
        <dbReference type="ARBA" id="ARBA00023136"/>
    </source>
</evidence>
<protein>
    <submittedName>
        <fullName evidence="7">DUF202 domain-containing protein</fullName>
    </submittedName>
</protein>
<sequence length="104" mass="10769">MTEAHPRDPAAQPERTRLAWRRSTLAASVTALLAARLALREGAHPAGLLAAALVAAAWLLLLATAHRRIRALAVPRPDAAPARTLALATGCAVATAVCGALLLR</sequence>
<dbReference type="EMBL" id="JAATEN010000008">
    <property type="protein sequence ID" value="NJQ01370.1"/>
    <property type="molecule type" value="Genomic_DNA"/>
</dbReference>
<keyword evidence="3 5" id="KW-1133">Transmembrane helix</keyword>
<proteinExistence type="predicted"/>
<comment type="caution">
    <text evidence="7">The sequence shown here is derived from an EMBL/GenBank/DDBJ whole genome shotgun (WGS) entry which is preliminary data.</text>
</comment>
<gene>
    <name evidence="7" type="ORF">HCK00_12735</name>
</gene>
<feature type="domain" description="DUF202" evidence="6">
    <location>
        <begin position="9"/>
        <end position="71"/>
    </location>
</feature>
<dbReference type="InterPro" id="IPR003807">
    <property type="entry name" value="DUF202"/>
</dbReference>
<evidence type="ECO:0000259" key="6">
    <source>
        <dbReference type="Pfam" id="PF02656"/>
    </source>
</evidence>
<reference evidence="7 8" key="1">
    <citation type="submission" date="2020-03" db="EMBL/GenBank/DDBJ databases">
        <title>WGS of actinomycetes isolated from Thailand.</title>
        <authorList>
            <person name="Thawai C."/>
        </authorList>
    </citation>
    <scope>NUCLEOTIDE SEQUENCE [LARGE SCALE GENOMIC DNA]</scope>
    <source>
        <strain evidence="7 8">PLAI 1-29</strain>
    </source>
</reference>
<feature type="transmembrane region" description="Helical" evidence="5">
    <location>
        <begin position="85"/>
        <end position="103"/>
    </location>
</feature>
<keyword evidence="8" id="KW-1185">Reference proteome</keyword>
<feature type="transmembrane region" description="Helical" evidence="5">
    <location>
        <begin position="46"/>
        <end position="65"/>
    </location>
</feature>
<evidence type="ECO:0000256" key="1">
    <source>
        <dbReference type="ARBA" id="ARBA00004127"/>
    </source>
</evidence>
<evidence type="ECO:0000313" key="8">
    <source>
        <dbReference type="Proteomes" id="UP000695264"/>
    </source>
</evidence>